<dbReference type="EMBL" id="FNEM01000006">
    <property type="protein sequence ID" value="SDJ25403.1"/>
    <property type="molecule type" value="Genomic_DNA"/>
</dbReference>
<evidence type="ECO:0000313" key="1">
    <source>
        <dbReference type="EMBL" id="SDJ25403.1"/>
    </source>
</evidence>
<sequence>MMSMDRRNALKNIIGITTCAAGATLVPSFAAQAEGEAWSLTPADLGTLAYAELDPMAVAKIAYDADVRNKGCMYQVFHALITALAASESPDKAKFAAIPTALSVYGSGGIFSQGTICGNNNAAGMFFKLISVNGASAAPLLTNVSAYYEQTALPINTAEFLAGVADPDDEVALTPEVFAEKVGEPTVAHSLLCHASLTRWADANDMTIKQKGMRCQLLSASMAYQIAVILNTALAEGDLSVFPGKTAETTSCGSCHDTAGTMGASVMSGMECDTCHGND</sequence>
<proteinExistence type="predicted"/>
<evidence type="ECO:0008006" key="3">
    <source>
        <dbReference type="Google" id="ProtNLM"/>
    </source>
</evidence>
<dbReference type="InterPro" id="IPR006311">
    <property type="entry name" value="TAT_signal"/>
</dbReference>
<name>A0A1G8S897_9GAMM</name>
<dbReference type="InterPro" id="IPR036280">
    <property type="entry name" value="Multihaem_cyt_sf"/>
</dbReference>
<dbReference type="Proteomes" id="UP000199527">
    <property type="component" value="Unassembled WGS sequence"/>
</dbReference>
<evidence type="ECO:0000313" key="2">
    <source>
        <dbReference type="Proteomes" id="UP000199527"/>
    </source>
</evidence>
<dbReference type="SUPFAM" id="SSF48695">
    <property type="entry name" value="Multiheme cytochromes"/>
    <property type="match status" value="1"/>
</dbReference>
<protein>
    <recommendedName>
        <fullName evidence="3">Cytochrome C</fullName>
    </recommendedName>
</protein>
<dbReference type="PROSITE" id="PS51318">
    <property type="entry name" value="TAT"/>
    <property type="match status" value="1"/>
</dbReference>
<gene>
    <name evidence="1" type="ORF">SAMN04488540_10699</name>
</gene>
<keyword evidence="2" id="KW-1185">Reference proteome</keyword>
<reference evidence="2" key="1">
    <citation type="submission" date="2016-10" db="EMBL/GenBank/DDBJ databases">
        <authorList>
            <person name="Varghese N."/>
            <person name="Submissions S."/>
        </authorList>
    </citation>
    <scope>NUCLEOTIDE SEQUENCE [LARGE SCALE GENOMIC DNA]</scope>
    <source>
        <strain evidence="2">DSM 23317</strain>
    </source>
</reference>
<accession>A0A1G8S897</accession>
<organism evidence="1 2">
    <name type="scientific">Ferrimonas sediminum</name>
    <dbReference type="NCBI Taxonomy" id="718193"/>
    <lineage>
        <taxon>Bacteria</taxon>
        <taxon>Pseudomonadati</taxon>
        <taxon>Pseudomonadota</taxon>
        <taxon>Gammaproteobacteria</taxon>
        <taxon>Alteromonadales</taxon>
        <taxon>Ferrimonadaceae</taxon>
        <taxon>Ferrimonas</taxon>
    </lineage>
</organism>
<dbReference type="AlphaFoldDB" id="A0A1G8S897"/>